<evidence type="ECO:0000313" key="2">
    <source>
        <dbReference type="EMBL" id="JAF99409.1"/>
    </source>
</evidence>
<dbReference type="SMART" id="SM00595">
    <property type="entry name" value="MADF"/>
    <property type="match status" value="1"/>
</dbReference>
<reference evidence="2" key="2">
    <citation type="submission" date="2014-07" db="EMBL/GenBank/DDBJ databases">
        <authorList>
            <person name="Hull J."/>
        </authorList>
    </citation>
    <scope>NUCLEOTIDE SEQUENCE</scope>
</reference>
<reference evidence="2" key="1">
    <citation type="journal article" date="2014" name="PLoS ONE">
        <title>Transcriptome-Based Identification of ABC Transporters in the Western Tarnished Plant Bug Lygus hesperus.</title>
        <authorList>
            <person name="Hull J.J."/>
            <person name="Chaney K."/>
            <person name="Geib S.M."/>
            <person name="Fabrick J.A."/>
            <person name="Brent C.S."/>
            <person name="Walsh D."/>
            <person name="Lavine L.C."/>
        </authorList>
    </citation>
    <scope>NUCLEOTIDE SEQUENCE</scope>
</reference>
<gene>
    <name evidence="2" type="primary">CDH5_1</name>
    <name evidence="3" type="synonym">CDH5_0</name>
    <name evidence="3" type="ORF">CM83_24976</name>
    <name evidence="2" type="ORF">CM83_24977</name>
</gene>
<dbReference type="Pfam" id="PF10545">
    <property type="entry name" value="MADF_DNA_bdg"/>
    <property type="match status" value="1"/>
</dbReference>
<dbReference type="AlphaFoldDB" id="A0A0A9W3G8"/>
<protein>
    <submittedName>
        <fullName evidence="2">Cadherin-5</fullName>
    </submittedName>
</protein>
<proteinExistence type="predicted"/>
<accession>A0A0A9W3G8</accession>
<dbReference type="EMBL" id="GBHO01044194">
    <property type="protein sequence ID" value="JAF99409.1"/>
    <property type="molecule type" value="Transcribed_RNA"/>
</dbReference>
<organism evidence="2">
    <name type="scientific">Lygus hesperus</name>
    <name type="common">Western plant bug</name>
    <dbReference type="NCBI Taxonomy" id="30085"/>
    <lineage>
        <taxon>Eukaryota</taxon>
        <taxon>Metazoa</taxon>
        <taxon>Ecdysozoa</taxon>
        <taxon>Arthropoda</taxon>
        <taxon>Hexapoda</taxon>
        <taxon>Insecta</taxon>
        <taxon>Pterygota</taxon>
        <taxon>Neoptera</taxon>
        <taxon>Paraneoptera</taxon>
        <taxon>Hemiptera</taxon>
        <taxon>Heteroptera</taxon>
        <taxon>Panheteroptera</taxon>
        <taxon>Cimicomorpha</taxon>
        <taxon>Miridae</taxon>
        <taxon>Mirini</taxon>
        <taxon>Lygus</taxon>
    </lineage>
</organism>
<evidence type="ECO:0000313" key="3">
    <source>
        <dbReference type="EMBL" id="JAG07015.1"/>
    </source>
</evidence>
<dbReference type="EMBL" id="GBHO01036589">
    <property type="protein sequence ID" value="JAG07015.1"/>
    <property type="molecule type" value="Transcribed_RNA"/>
</dbReference>
<dbReference type="PANTHER" id="PTHR21505:SF8">
    <property type="entry name" value="DPT-YFP REPRESSOR BY OVEREXPRESSION, ISOFORM D-RELATED"/>
    <property type="match status" value="1"/>
</dbReference>
<evidence type="ECO:0000259" key="1">
    <source>
        <dbReference type="PROSITE" id="PS51029"/>
    </source>
</evidence>
<name>A0A0A9W3G8_LYGHE</name>
<dbReference type="PROSITE" id="PS51029">
    <property type="entry name" value="MADF"/>
    <property type="match status" value="1"/>
</dbReference>
<dbReference type="PANTHER" id="PTHR21505">
    <property type="entry name" value="MADF DOMAIN-CONTAINING PROTEIN-RELATED"/>
    <property type="match status" value="1"/>
</dbReference>
<feature type="domain" description="MADF" evidence="1">
    <location>
        <begin position="14"/>
        <end position="105"/>
    </location>
</feature>
<sequence>MPDFRQCDPVFLTEFIELYKSFPCLWQTKCKEYRDRNIKNLAYEQLIKKFKEVDPTASKETVAKKINSLRTVHKKELLKVRRSGNVYSPSLWYYNLFSFLEDQDLQRTPQNTFDVKEENFTFMDQESADCEYSEDHEFGDTTSNPEENLTSQYSASSAQCILGPRKRKGSDDHQLHEVMGRAERRLESVATEDSFDRYGKHIADRLRQIKPHQIKFIQKLVSDVLFEGELEALNRNWKLVEIMPKESQSSTSSHQTVKPNSQ</sequence>
<dbReference type="InterPro" id="IPR006578">
    <property type="entry name" value="MADF-dom"/>
</dbReference>